<dbReference type="InterPro" id="IPR046792">
    <property type="entry name" value="Peptidase_C54_cat"/>
</dbReference>
<name>A0A2S4L397_9HYPO</name>
<evidence type="ECO:0000256" key="1">
    <source>
        <dbReference type="ARBA" id="ARBA00004329"/>
    </source>
</evidence>
<dbReference type="InterPro" id="IPR038765">
    <property type="entry name" value="Papain-like_cys_pep_sf"/>
</dbReference>
<dbReference type="STRING" id="94208.A0A2S4L397"/>
<gene>
    <name evidence="14" type="ORF">TPAR_02900</name>
</gene>
<keyword evidence="5 11" id="KW-0645">Protease</keyword>
<dbReference type="OrthoDB" id="2960936at2759"/>
<protein>
    <recommendedName>
        <fullName evidence="11">Cysteine protease</fullName>
        <ecNumber evidence="11">3.4.22.-</ecNumber>
    </recommendedName>
</protein>
<comment type="function">
    <text evidence="11">Required for selective autophagic degradation of the nucleus (nucleophagy) as well as for mitophagy which contributes to regulate mitochondrial quantity and quality by eliminating the mitochondria to a basal level to fulfill cellular energy requirements and preventing excess ROS production.</text>
</comment>
<evidence type="ECO:0000259" key="13">
    <source>
        <dbReference type="Pfam" id="PF03416"/>
    </source>
</evidence>
<keyword evidence="9" id="KW-0072">Autophagy</keyword>
<dbReference type="GO" id="GO:0019786">
    <property type="term" value="F:protein-phosphatidylethanolamide deconjugating activity"/>
    <property type="evidence" value="ECO:0007669"/>
    <property type="project" value="InterPro"/>
</dbReference>
<comment type="catalytic activity">
    <reaction evidence="10">
        <text>[protein]-C-terminal L-amino acid-glycyl-phosphatidylethanolamide + H2O = [protein]-C-terminal L-amino acid-glycine + a 1,2-diacyl-sn-glycero-3-phosphoethanolamine</text>
        <dbReference type="Rhea" id="RHEA:67548"/>
        <dbReference type="Rhea" id="RHEA-COMP:17323"/>
        <dbReference type="Rhea" id="RHEA-COMP:17324"/>
        <dbReference type="ChEBI" id="CHEBI:15377"/>
        <dbReference type="ChEBI" id="CHEBI:64612"/>
        <dbReference type="ChEBI" id="CHEBI:172940"/>
        <dbReference type="ChEBI" id="CHEBI:172941"/>
    </reaction>
    <physiologicalReaction direction="left-to-right" evidence="10">
        <dbReference type="Rhea" id="RHEA:67549"/>
    </physiologicalReaction>
</comment>
<dbReference type="EC" id="3.4.22.-" evidence="11"/>
<evidence type="ECO:0000256" key="6">
    <source>
        <dbReference type="ARBA" id="ARBA00022801"/>
    </source>
</evidence>
<keyword evidence="15" id="KW-1185">Reference proteome</keyword>
<keyword evidence="11" id="KW-0539">Nucleus</keyword>
<keyword evidence="8" id="KW-0653">Protein transport</keyword>
<dbReference type="PANTHER" id="PTHR22624">
    <property type="entry name" value="CYSTEINE PROTEASE ATG4"/>
    <property type="match status" value="1"/>
</dbReference>
<feature type="region of interest" description="Disordered" evidence="12">
    <location>
        <begin position="425"/>
        <end position="457"/>
    </location>
</feature>
<keyword evidence="6 11" id="KW-0378">Hydrolase</keyword>
<dbReference type="InterPro" id="IPR005078">
    <property type="entry name" value="Peptidase_C54"/>
</dbReference>
<evidence type="ECO:0000256" key="10">
    <source>
        <dbReference type="ARBA" id="ARBA00029362"/>
    </source>
</evidence>
<dbReference type="GO" id="GO:0000045">
    <property type="term" value="P:autophagosome assembly"/>
    <property type="evidence" value="ECO:0007669"/>
    <property type="project" value="TreeGrafter"/>
</dbReference>
<evidence type="ECO:0000256" key="8">
    <source>
        <dbReference type="ARBA" id="ARBA00022927"/>
    </source>
</evidence>
<feature type="compositionally biased region" description="Pro residues" evidence="12">
    <location>
        <begin position="82"/>
        <end position="92"/>
    </location>
</feature>
<reference evidence="14 15" key="1">
    <citation type="submission" date="2018-01" db="EMBL/GenBank/DDBJ databases">
        <title>Harnessing the power of phylogenomics to disentangle the directionality and signatures of interkingdom host jumping in the parasitic fungal genus Tolypocladium.</title>
        <authorList>
            <person name="Quandt C.A."/>
            <person name="Patterson W."/>
            <person name="Spatafora J.W."/>
        </authorList>
    </citation>
    <scope>NUCLEOTIDE SEQUENCE [LARGE SCALE GENOMIC DNA]</scope>
    <source>
        <strain evidence="14 15">NRBC 100945</strain>
    </source>
</reference>
<evidence type="ECO:0000313" key="14">
    <source>
        <dbReference type="EMBL" id="POR36877.1"/>
    </source>
</evidence>
<feature type="region of interest" description="Disordered" evidence="12">
    <location>
        <begin position="47"/>
        <end position="117"/>
    </location>
</feature>
<dbReference type="GO" id="GO:0000423">
    <property type="term" value="P:mitophagy"/>
    <property type="evidence" value="ECO:0007669"/>
    <property type="project" value="TreeGrafter"/>
</dbReference>
<dbReference type="Proteomes" id="UP000237481">
    <property type="component" value="Unassembled WGS sequence"/>
</dbReference>
<dbReference type="AlphaFoldDB" id="A0A2S4L397"/>
<dbReference type="GO" id="GO:0015031">
    <property type="term" value="P:protein transport"/>
    <property type="evidence" value="ECO:0007669"/>
    <property type="project" value="UniProtKB-KW"/>
</dbReference>
<dbReference type="EMBL" id="PKSG01000294">
    <property type="protein sequence ID" value="POR36877.1"/>
    <property type="molecule type" value="Genomic_DNA"/>
</dbReference>
<comment type="caution">
    <text evidence="14">The sequence shown here is derived from an EMBL/GenBank/DDBJ whole genome shotgun (WGS) entry which is preliminary data.</text>
</comment>
<comment type="similarity">
    <text evidence="2 11">Belongs to the peptidase C54 family.</text>
</comment>
<feature type="compositionally biased region" description="Low complexity" evidence="12">
    <location>
        <begin position="93"/>
        <end position="103"/>
    </location>
</feature>
<dbReference type="GO" id="GO:0016485">
    <property type="term" value="P:protein processing"/>
    <property type="evidence" value="ECO:0007669"/>
    <property type="project" value="TreeGrafter"/>
</dbReference>
<keyword evidence="3" id="KW-0813">Transport</keyword>
<dbReference type="GO" id="GO:0004197">
    <property type="term" value="F:cysteine-type endopeptidase activity"/>
    <property type="evidence" value="ECO:0007669"/>
    <property type="project" value="TreeGrafter"/>
</dbReference>
<organism evidence="14 15">
    <name type="scientific">Tolypocladium paradoxum</name>
    <dbReference type="NCBI Taxonomy" id="94208"/>
    <lineage>
        <taxon>Eukaryota</taxon>
        <taxon>Fungi</taxon>
        <taxon>Dikarya</taxon>
        <taxon>Ascomycota</taxon>
        <taxon>Pezizomycotina</taxon>
        <taxon>Sordariomycetes</taxon>
        <taxon>Hypocreomycetidae</taxon>
        <taxon>Hypocreales</taxon>
        <taxon>Ophiocordycipitaceae</taxon>
        <taxon>Tolypocladium</taxon>
    </lineage>
</organism>
<comment type="subcellular location">
    <subcellularLocation>
        <location evidence="11">Nucleus</location>
    </subcellularLocation>
    <subcellularLocation>
        <location evidence="11">Cytoplasm</location>
    </subcellularLocation>
    <subcellularLocation>
        <location evidence="1">Preautophagosomal structure</location>
    </subcellularLocation>
</comment>
<feature type="compositionally biased region" description="Acidic residues" evidence="12">
    <location>
        <begin position="439"/>
        <end position="457"/>
    </location>
</feature>
<keyword evidence="4 11" id="KW-0963">Cytoplasm</keyword>
<dbReference type="GO" id="GO:0005634">
    <property type="term" value="C:nucleus"/>
    <property type="evidence" value="ECO:0007669"/>
    <property type="project" value="UniProtKB-SubCell"/>
</dbReference>
<proteinExistence type="inferred from homology"/>
<dbReference type="GO" id="GO:0034727">
    <property type="term" value="P:piecemeal microautophagy of the nucleus"/>
    <property type="evidence" value="ECO:0007669"/>
    <property type="project" value="TreeGrafter"/>
</dbReference>
<evidence type="ECO:0000256" key="5">
    <source>
        <dbReference type="ARBA" id="ARBA00022670"/>
    </source>
</evidence>
<dbReference type="GO" id="GO:0000407">
    <property type="term" value="C:phagophore assembly site"/>
    <property type="evidence" value="ECO:0007669"/>
    <property type="project" value="UniProtKB-SubCell"/>
</dbReference>
<evidence type="ECO:0000256" key="7">
    <source>
        <dbReference type="ARBA" id="ARBA00022807"/>
    </source>
</evidence>
<evidence type="ECO:0000313" key="15">
    <source>
        <dbReference type="Proteomes" id="UP000237481"/>
    </source>
</evidence>
<evidence type="ECO:0000256" key="3">
    <source>
        <dbReference type="ARBA" id="ARBA00022448"/>
    </source>
</evidence>
<dbReference type="GO" id="GO:0035973">
    <property type="term" value="P:aggrephagy"/>
    <property type="evidence" value="ECO:0007669"/>
    <property type="project" value="TreeGrafter"/>
</dbReference>
<evidence type="ECO:0000256" key="12">
    <source>
        <dbReference type="SAM" id="MobiDB-lite"/>
    </source>
</evidence>
<dbReference type="Pfam" id="PF03416">
    <property type="entry name" value="Peptidase_C54"/>
    <property type="match status" value="1"/>
</dbReference>
<evidence type="ECO:0000256" key="9">
    <source>
        <dbReference type="ARBA" id="ARBA00023006"/>
    </source>
</evidence>
<evidence type="ECO:0000256" key="11">
    <source>
        <dbReference type="RuleBase" id="RU363115"/>
    </source>
</evidence>
<keyword evidence="7" id="KW-0788">Thiol protease</keyword>
<evidence type="ECO:0000256" key="4">
    <source>
        <dbReference type="ARBA" id="ARBA00022490"/>
    </source>
</evidence>
<accession>A0A2S4L397</accession>
<sequence length="457" mass="50172">MESAIANVDLGRYRRIVQLFWDPEPANDATLDQPIWCLGCAYKLSNSSSQPADSTEDRAIQAPPASSVPRLSSPLEPTKIVSPPPANAPETPPESSSGSFSSSLAYDEPAQDGGGWPQGFHDDFASRFWMTYRSDFEPIPRSSDPKATSALSLSMRIKSQLVDQAGFSSDSGWGCMIRSGQSLLANAMAMLRLGRGWRRGKLQQDERQLVTMFADDPRAPYSIHNFVRHGAAACGKYPGEWFGPSATARCIQALVNSHEPSLRVYSTGDGPDVYKDSFMKIAKPDGSEFHPTLILVGTRLGIDKITPVYWEALIASLQMPQSVGIAGGRPSSSLYFVGAQGSFLFYLDPHHTRPALPYYSDTNRYTDDEIGSCHTSRLRRIHVREIDPSMLIGFLIRSEDDWVEWRRCVKHVQGKAIIHVAECDPATEGPTGQRGTAIDEVEPLSDDDDDGDTVLAA</sequence>
<evidence type="ECO:0000256" key="2">
    <source>
        <dbReference type="ARBA" id="ARBA00010958"/>
    </source>
</evidence>
<feature type="domain" description="Peptidase C54 catalytic" evidence="13">
    <location>
        <begin position="118"/>
        <end position="406"/>
    </location>
</feature>
<dbReference type="SUPFAM" id="SSF54001">
    <property type="entry name" value="Cysteine proteinases"/>
    <property type="match status" value="1"/>
</dbReference>
<dbReference type="PANTHER" id="PTHR22624:SF49">
    <property type="entry name" value="CYSTEINE PROTEASE"/>
    <property type="match status" value="1"/>
</dbReference>